<dbReference type="InterPro" id="IPR004860">
    <property type="entry name" value="LAGLIDADG_dom"/>
</dbReference>
<dbReference type="InterPro" id="IPR033704">
    <property type="entry name" value="dUTPase_trimeric"/>
</dbReference>
<dbReference type="NCBIfam" id="TIGR02274">
    <property type="entry name" value="dCTP_deam"/>
    <property type="match status" value="1"/>
</dbReference>
<evidence type="ECO:0000256" key="2">
    <source>
        <dbReference type="ARBA" id="ARBA00023080"/>
    </source>
</evidence>
<reference evidence="5 6" key="1">
    <citation type="submission" date="2017-05" db="EMBL/GenBank/DDBJ databases">
        <authorList>
            <person name="Varghese N."/>
            <person name="Submissions S."/>
        </authorList>
    </citation>
    <scope>NUCLEOTIDE SEQUENCE [LARGE SCALE GENOMIC DNA]</scope>
    <source>
        <strain evidence="5 6">DSM 46834</strain>
    </source>
</reference>
<dbReference type="InterPro" id="IPR036157">
    <property type="entry name" value="dUTPase-like_sf"/>
</dbReference>
<dbReference type="EMBL" id="FXTJ01000001">
    <property type="protein sequence ID" value="SMO40508.1"/>
    <property type="molecule type" value="Genomic_DNA"/>
</dbReference>
<dbReference type="Pfam" id="PF14528">
    <property type="entry name" value="LAGLIDADG_3"/>
    <property type="match status" value="1"/>
</dbReference>
<name>A0A521B080_9ACTN</name>
<dbReference type="GO" id="GO:0015949">
    <property type="term" value="P:nucleobase-containing small molecule interconversion"/>
    <property type="evidence" value="ECO:0007669"/>
    <property type="project" value="TreeGrafter"/>
</dbReference>
<dbReference type="SUPFAM" id="SSF51283">
    <property type="entry name" value="dUTPase-like"/>
    <property type="match status" value="2"/>
</dbReference>
<sequence>MLPRLRAMLLSDRDIRAAIAEGRLGIEPHDAGLVQPSSIDVRLDRFFRVFNNARYTHIDPAQQQDDLTTLVEPDGDEPFVLHPGEFVLGSTLEVVSIPDDLAARLEGKALALETSVPTPTGWTTMGALAVGDEVFDENGAPCRVVAATEVMLGRPCREVEFSDGSVFIADAAHLWVTTTKPERRPGRPRRSAQRTTDEIARTLHYGGEYNHHVALAGPARYPTADLPVDPYVLGYWLGDGTSTKGEITVGAGDEEVLAHFEAAGYAVWPATAPSAYRLGGAVRHDGHEHRRGDGGRFGANGSLSSDLRALGVLGDKHVPARYLTADPAQRLALLQGLMDSDGYIDDQGRCEFSNTREDLAWAVHELAASLGLRPTRRKKRAMLNGIDCGPAFQVKFTPRRVSVFRLARKAARVKTDDRGHEFRAIRAVREVSTVPVRCIQVSSPSGMFLIGDSYIPTHNSSLGRLGLLTHSTAGFVDPGFSGHITLELSNVANLPITLWPGMKIGQLCLFRLSSAAEHPYGSEVYGSRYQDQRGPTPSRSFRNFTRAETRRPQG</sequence>
<dbReference type="SUPFAM" id="SSF55608">
    <property type="entry name" value="Homing endonucleases"/>
    <property type="match status" value="1"/>
</dbReference>
<evidence type="ECO:0000256" key="1">
    <source>
        <dbReference type="ARBA" id="ARBA00022801"/>
    </source>
</evidence>
<feature type="domain" description="DOD-type homing endonuclease" evidence="4">
    <location>
        <begin position="232"/>
        <end position="372"/>
    </location>
</feature>
<dbReference type="PROSITE" id="PS50819">
    <property type="entry name" value="INTEIN_ENDONUCLEASE"/>
    <property type="match status" value="1"/>
</dbReference>
<dbReference type="PRINTS" id="PR00379">
    <property type="entry name" value="INTEIN"/>
</dbReference>
<accession>A0A521B080</accession>
<feature type="compositionally biased region" description="Basic and acidic residues" evidence="3">
    <location>
        <begin position="545"/>
        <end position="554"/>
    </location>
</feature>
<keyword evidence="2" id="KW-0546">Nucleotide metabolism</keyword>
<proteinExistence type="predicted"/>
<gene>
    <name evidence="5" type="ORF">SAMN06273567_101478</name>
</gene>
<dbReference type="Pfam" id="PF22769">
    <property type="entry name" value="DCD"/>
    <property type="match status" value="2"/>
</dbReference>
<dbReference type="PANTHER" id="PTHR42680">
    <property type="entry name" value="DCTP DEAMINASE"/>
    <property type="match status" value="1"/>
</dbReference>
<dbReference type="GO" id="GO:0008829">
    <property type="term" value="F:dCTP deaminase activity"/>
    <property type="evidence" value="ECO:0007669"/>
    <property type="project" value="InterPro"/>
</dbReference>
<dbReference type="AlphaFoldDB" id="A0A521B080"/>
<dbReference type="Proteomes" id="UP000317484">
    <property type="component" value="Unassembled WGS sequence"/>
</dbReference>
<dbReference type="GO" id="GO:0004519">
    <property type="term" value="F:endonuclease activity"/>
    <property type="evidence" value="ECO:0007669"/>
    <property type="project" value="InterPro"/>
</dbReference>
<feature type="region of interest" description="Disordered" evidence="3">
    <location>
        <begin position="525"/>
        <end position="554"/>
    </location>
</feature>
<dbReference type="CDD" id="cd07557">
    <property type="entry name" value="trimeric_dUTPase"/>
    <property type="match status" value="1"/>
</dbReference>
<dbReference type="PANTHER" id="PTHR42680:SF3">
    <property type="entry name" value="DCTP DEAMINASE"/>
    <property type="match status" value="1"/>
</dbReference>
<keyword evidence="6" id="KW-1185">Reference proteome</keyword>
<keyword evidence="1" id="KW-0378">Hydrolase</keyword>
<dbReference type="Gene3D" id="3.10.28.10">
    <property type="entry name" value="Homing endonucleases"/>
    <property type="match status" value="1"/>
</dbReference>
<dbReference type="InterPro" id="IPR006142">
    <property type="entry name" value="INTEIN"/>
</dbReference>
<organism evidence="5 6">
    <name type="scientific">Geodermatophilus aquaeductus</name>
    <dbReference type="NCBI Taxonomy" id="1564161"/>
    <lineage>
        <taxon>Bacteria</taxon>
        <taxon>Bacillati</taxon>
        <taxon>Actinomycetota</taxon>
        <taxon>Actinomycetes</taxon>
        <taxon>Geodermatophilales</taxon>
        <taxon>Geodermatophilaceae</taxon>
        <taxon>Geodermatophilus</taxon>
    </lineage>
</organism>
<protein>
    <submittedName>
        <fullName evidence="5">Deoxycytidine triphosphate deaminase</fullName>
    </submittedName>
</protein>
<dbReference type="InterPro" id="IPR004042">
    <property type="entry name" value="Intein_endonuc_central"/>
</dbReference>
<dbReference type="InterPro" id="IPR027434">
    <property type="entry name" value="Homing_endonucl"/>
</dbReference>
<evidence type="ECO:0000256" key="3">
    <source>
        <dbReference type="SAM" id="MobiDB-lite"/>
    </source>
</evidence>
<dbReference type="InterPro" id="IPR011962">
    <property type="entry name" value="dCTP_deaminase"/>
</dbReference>
<evidence type="ECO:0000259" key="4">
    <source>
        <dbReference type="PROSITE" id="PS50819"/>
    </source>
</evidence>
<feature type="compositionally biased region" description="Polar residues" evidence="3">
    <location>
        <begin position="533"/>
        <end position="543"/>
    </location>
</feature>
<dbReference type="Gene3D" id="2.70.40.10">
    <property type="match status" value="2"/>
</dbReference>
<evidence type="ECO:0000313" key="6">
    <source>
        <dbReference type="Proteomes" id="UP000317484"/>
    </source>
</evidence>
<dbReference type="GO" id="GO:0016539">
    <property type="term" value="P:intein-mediated protein splicing"/>
    <property type="evidence" value="ECO:0007669"/>
    <property type="project" value="InterPro"/>
</dbReference>
<evidence type="ECO:0000313" key="5">
    <source>
        <dbReference type="EMBL" id="SMO40508.1"/>
    </source>
</evidence>
<dbReference type="GO" id="GO:0006229">
    <property type="term" value="P:dUTP biosynthetic process"/>
    <property type="evidence" value="ECO:0007669"/>
    <property type="project" value="InterPro"/>
</dbReference>